<organism evidence="2 3">
    <name type="scientific">Caballeronia sordidicola</name>
    <name type="common">Burkholderia sordidicola</name>
    <dbReference type="NCBI Taxonomy" id="196367"/>
    <lineage>
        <taxon>Bacteria</taxon>
        <taxon>Pseudomonadati</taxon>
        <taxon>Pseudomonadota</taxon>
        <taxon>Betaproteobacteria</taxon>
        <taxon>Burkholderiales</taxon>
        <taxon>Burkholderiaceae</taxon>
        <taxon>Caballeronia</taxon>
    </lineage>
</organism>
<protein>
    <submittedName>
        <fullName evidence="2">LysR family transcriptional regulator</fullName>
    </submittedName>
</protein>
<dbReference type="GO" id="GO:0006355">
    <property type="term" value="P:regulation of DNA-templated transcription"/>
    <property type="evidence" value="ECO:0007669"/>
    <property type="project" value="TreeGrafter"/>
</dbReference>
<evidence type="ECO:0000313" key="3">
    <source>
        <dbReference type="Proteomes" id="UP000214720"/>
    </source>
</evidence>
<dbReference type="GO" id="GO:0005829">
    <property type="term" value="C:cytosol"/>
    <property type="evidence" value="ECO:0007669"/>
    <property type="project" value="TreeGrafter"/>
</dbReference>
<reference evidence="3" key="1">
    <citation type="submission" date="2017-01" db="EMBL/GenBank/DDBJ databases">
        <title>Genome Analysis of Deinococcus marmoris KOPRI26562.</title>
        <authorList>
            <person name="Kim J.H."/>
            <person name="Oh H.-M."/>
        </authorList>
    </citation>
    <scope>NUCLEOTIDE SEQUENCE [LARGE SCALE GENOMIC DNA]</scope>
    <source>
        <strain evidence="3">PAMC 26633</strain>
    </source>
</reference>
<dbReference type="PANTHER" id="PTHR30419:SF2">
    <property type="entry name" value="LYSR FAMILY TRANSCRIPTIONAL REGULATOR"/>
    <property type="match status" value="1"/>
</dbReference>
<dbReference type="InterPro" id="IPR005119">
    <property type="entry name" value="LysR_subst-bd"/>
</dbReference>
<dbReference type="Pfam" id="PF03466">
    <property type="entry name" value="LysR_substrate"/>
    <property type="match status" value="1"/>
</dbReference>
<evidence type="ECO:0000313" key="2">
    <source>
        <dbReference type="EMBL" id="OXC74423.1"/>
    </source>
</evidence>
<dbReference type="Proteomes" id="UP000214720">
    <property type="component" value="Unassembled WGS sequence"/>
</dbReference>
<dbReference type="EMBL" id="MTHB01000216">
    <property type="protein sequence ID" value="OXC74423.1"/>
    <property type="molecule type" value="Genomic_DNA"/>
</dbReference>
<gene>
    <name evidence="2" type="ORF">BSU04_32015</name>
</gene>
<accession>A0A226WTI4</accession>
<name>A0A226WTI4_CABSO</name>
<dbReference type="Gene3D" id="3.40.190.290">
    <property type="match status" value="1"/>
</dbReference>
<dbReference type="AlphaFoldDB" id="A0A226WTI4"/>
<proteinExistence type="predicted"/>
<dbReference type="PANTHER" id="PTHR30419">
    <property type="entry name" value="HTH-TYPE TRANSCRIPTIONAL REGULATOR YBHD"/>
    <property type="match status" value="1"/>
</dbReference>
<dbReference type="InterPro" id="IPR050950">
    <property type="entry name" value="HTH-type_LysR_regulators"/>
</dbReference>
<dbReference type="SUPFAM" id="SSF53850">
    <property type="entry name" value="Periplasmic binding protein-like II"/>
    <property type="match status" value="1"/>
</dbReference>
<sequence>MKSKREELAVVMPLGHRLSAFASIGFRELIDEDWIALRPGTALATLINSKAKTLGTILRTRIEVNGMDSVCRMVQSGLGIALLPAVALRPYERFPGITSVQLTDDWAVRTIHVAVKADSQLSAAAQALVESLWSVPDSDLLKS</sequence>
<evidence type="ECO:0000259" key="1">
    <source>
        <dbReference type="Pfam" id="PF03466"/>
    </source>
</evidence>
<comment type="caution">
    <text evidence="2">The sequence shown here is derived from an EMBL/GenBank/DDBJ whole genome shotgun (WGS) entry which is preliminary data.</text>
</comment>
<feature type="domain" description="LysR substrate-binding" evidence="1">
    <location>
        <begin position="5"/>
        <end position="132"/>
    </location>
</feature>